<dbReference type="Pfam" id="PF13173">
    <property type="entry name" value="AAA_14"/>
    <property type="match status" value="1"/>
</dbReference>
<gene>
    <name evidence="3" type="ORF">LR394_17670</name>
</gene>
<keyword evidence="3" id="KW-0067">ATP-binding</keyword>
<keyword evidence="4" id="KW-1185">Reference proteome</keyword>
<protein>
    <submittedName>
        <fullName evidence="3">ATP-binding protein</fullName>
    </submittedName>
</protein>
<dbReference type="InterPro" id="IPR041682">
    <property type="entry name" value="AAA_14"/>
</dbReference>
<organism evidence="3 4">
    <name type="scientific">Kineosporia babensis</name>
    <dbReference type="NCBI Taxonomy" id="499548"/>
    <lineage>
        <taxon>Bacteria</taxon>
        <taxon>Bacillati</taxon>
        <taxon>Actinomycetota</taxon>
        <taxon>Actinomycetes</taxon>
        <taxon>Kineosporiales</taxon>
        <taxon>Kineosporiaceae</taxon>
        <taxon>Kineosporia</taxon>
    </lineage>
</organism>
<dbReference type="SUPFAM" id="SSF52540">
    <property type="entry name" value="P-loop containing nucleoside triphosphate hydrolases"/>
    <property type="match status" value="1"/>
</dbReference>
<reference evidence="3" key="1">
    <citation type="submission" date="2021-11" db="EMBL/GenBank/DDBJ databases">
        <title>Streptomyces corallinus and Kineosporia corallina sp. nov., two new coral-derived marine actinobacteria.</title>
        <authorList>
            <person name="Buangrab K."/>
            <person name="Sutthacheep M."/>
            <person name="Yeemin T."/>
            <person name="Harunari E."/>
            <person name="Igarashi Y."/>
            <person name="Sripreechasak P."/>
            <person name="Kanchanasin P."/>
            <person name="Tanasupawat S."/>
            <person name="Phongsopitanun W."/>
        </authorList>
    </citation>
    <scope>NUCLEOTIDE SEQUENCE</scope>
    <source>
        <strain evidence="3">JCM 31032</strain>
    </source>
</reference>
<comment type="caution">
    <text evidence="3">The sequence shown here is derived from an EMBL/GenBank/DDBJ whole genome shotgun (WGS) entry which is preliminary data.</text>
</comment>
<dbReference type="Proteomes" id="UP001138997">
    <property type="component" value="Unassembled WGS sequence"/>
</dbReference>
<evidence type="ECO:0000259" key="1">
    <source>
        <dbReference type="Pfam" id="PF13173"/>
    </source>
</evidence>
<evidence type="ECO:0000313" key="4">
    <source>
        <dbReference type="Proteomes" id="UP001138997"/>
    </source>
</evidence>
<dbReference type="AlphaFoldDB" id="A0A9X1NCK9"/>
<dbReference type="GO" id="GO:0005524">
    <property type="term" value="F:ATP binding"/>
    <property type="evidence" value="ECO:0007669"/>
    <property type="project" value="UniProtKB-KW"/>
</dbReference>
<name>A0A9X1NCK9_9ACTN</name>
<dbReference type="PANTHER" id="PTHR43566">
    <property type="entry name" value="CONSERVED PROTEIN"/>
    <property type="match status" value="1"/>
</dbReference>
<proteinExistence type="predicted"/>
<dbReference type="InterPro" id="IPR025420">
    <property type="entry name" value="DUF4143"/>
</dbReference>
<feature type="domain" description="AAA" evidence="1">
    <location>
        <begin position="22"/>
        <end position="142"/>
    </location>
</feature>
<keyword evidence="3" id="KW-0547">Nucleotide-binding</keyword>
<dbReference type="InterPro" id="IPR027417">
    <property type="entry name" value="P-loop_NTPase"/>
</dbReference>
<dbReference type="EMBL" id="JAJOMB010000009">
    <property type="protein sequence ID" value="MCD5312737.1"/>
    <property type="molecule type" value="Genomic_DNA"/>
</dbReference>
<sequence length="419" mass="45381">MIDGYARTRHATGRVLEALTDTRVVVVQGARQVGKTTLVTQVAEQLGGGRLVTLDDDLSRTSAELDPTGFLLQNPGGLLVVDEVQRAPTLIPALKLIVDRDRRPGRFLLTGSANLLRMPAMQDSLAGRAENIDLYGFSQGELSGVLEKFIDRAMTGELFLGYSSTLTRADYLEIACAGGYPEAVSRPSGRRRSAWFENYVRRIVERDAADISALQRLAELPELLKLLAARNATELTAAQLASDSGIPVRSLAPYLDLLETLFLIHRLPAWSTNLSNRVVSRPKMALLDSGVAADLVNVSPVGAGPGANPQIAGQLLEGFIAAELKRQLSWADVDARLYHYRDRDGAEVDLVLEAKDGRVIGIEVKAASTIGGRDVKWLTRMRDRLGDQFVAGIVLHTGPTSAPFGERIVALPISVLWAG</sequence>
<feature type="domain" description="DUF4143" evidence="2">
    <location>
        <begin position="205"/>
        <end position="366"/>
    </location>
</feature>
<dbReference type="RefSeq" id="WP_231443267.1">
    <property type="nucleotide sequence ID" value="NZ_JAJOMB010000009.1"/>
</dbReference>
<evidence type="ECO:0000313" key="3">
    <source>
        <dbReference type="EMBL" id="MCD5312737.1"/>
    </source>
</evidence>
<accession>A0A9X1NCK9</accession>
<dbReference type="PANTHER" id="PTHR43566:SF2">
    <property type="entry name" value="DUF4143 DOMAIN-CONTAINING PROTEIN"/>
    <property type="match status" value="1"/>
</dbReference>
<dbReference type="Pfam" id="PF13635">
    <property type="entry name" value="DUF4143"/>
    <property type="match status" value="1"/>
</dbReference>
<evidence type="ECO:0000259" key="2">
    <source>
        <dbReference type="Pfam" id="PF13635"/>
    </source>
</evidence>